<evidence type="ECO:0000256" key="3">
    <source>
        <dbReference type="ARBA" id="ARBA00022982"/>
    </source>
</evidence>
<dbReference type="Proteomes" id="UP001239909">
    <property type="component" value="Unassembled WGS sequence"/>
</dbReference>
<dbReference type="Pfam" id="PF00127">
    <property type="entry name" value="Copper-bind"/>
    <property type="match status" value="1"/>
</dbReference>
<evidence type="ECO:0000313" key="8">
    <source>
        <dbReference type="Proteomes" id="UP001239909"/>
    </source>
</evidence>
<dbReference type="SUPFAM" id="SSF49503">
    <property type="entry name" value="Cupredoxins"/>
    <property type="match status" value="1"/>
</dbReference>
<keyword evidence="2" id="KW-0479">Metal-binding</keyword>
<comment type="caution">
    <text evidence="7">The sequence shown here is derived from an EMBL/GenBank/DDBJ whole genome shotgun (WGS) entry which is preliminary data.</text>
</comment>
<gene>
    <name evidence="7" type="ORF">LNKW23_41360</name>
</gene>
<evidence type="ECO:0000259" key="6">
    <source>
        <dbReference type="Pfam" id="PF00127"/>
    </source>
</evidence>
<dbReference type="InterPro" id="IPR028871">
    <property type="entry name" value="BlueCu_1_BS"/>
</dbReference>
<dbReference type="PANTHER" id="PTHR36507">
    <property type="entry name" value="BLL1555 PROTEIN"/>
    <property type="match status" value="1"/>
</dbReference>
<dbReference type="InterPro" id="IPR000923">
    <property type="entry name" value="BlueCu_1"/>
</dbReference>
<accession>A0ABQ6LQL5</accession>
<evidence type="ECO:0000256" key="1">
    <source>
        <dbReference type="ARBA" id="ARBA00022448"/>
    </source>
</evidence>
<keyword evidence="1" id="KW-0813">Transport</keyword>
<dbReference type="InterPro" id="IPR052721">
    <property type="entry name" value="ET_Amicyanin"/>
</dbReference>
<keyword evidence="3" id="KW-0249">Electron transport</keyword>
<evidence type="ECO:0000256" key="5">
    <source>
        <dbReference type="SAM" id="SignalP"/>
    </source>
</evidence>
<dbReference type="InterPro" id="IPR008972">
    <property type="entry name" value="Cupredoxin"/>
</dbReference>
<sequence length="176" mass="18535">MRPARRSALALGGGLLAALAAPRLLLANGPEVIGMRGTARGEHVWFAPVGLAVAPGTTLRFVNDDAGNSHTATAYHPAILDRPRRIPRGAEPWDSGFLLPGESFEATLTVPGVYDYHCQPHEFGGMVGRIVVGTPGTPGWQPASREPGDIPPEALAAFPPVGAILRAGRLHREDMA</sequence>
<feature type="domain" description="Blue (type 1) copper" evidence="6">
    <location>
        <begin position="40"/>
        <end position="132"/>
    </location>
</feature>
<evidence type="ECO:0000313" key="7">
    <source>
        <dbReference type="EMBL" id="GMG84920.1"/>
    </source>
</evidence>
<protein>
    <recommendedName>
        <fullName evidence="6">Blue (type 1) copper domain-containing protein</fullName>
    </recommendedName>
</protein>
<keyword evidence="4" id="KW-0186">Copper</keyword>
<keyword evidence="5" id="KW-0732">Signal</keyword>
<reference evidence="7 8" key="1">
    <citation type="submission" date="2023-04" db="EMBL/GenBank/DDBJ databases">
        <title>Marinoamorphus aggregata gen. nov., sp. Nov., isolate from tissue of brittle star Ophioplocus japonicus.</title>
        <authorList>
            <person name="Kawano K."/>
            <person name="Sawayama S."/>
            <person name="Nakagawa S."/>
        </authorList>
    </citation>
    <scope>NUCLEOTIDE SEQUENCE [LARGE SCALE GENOMIC DNA]</scope>
    <source>
        <strain evidence="7 8">NKW23</strain>
    </source>
</reference>
<dbReference type="PROSITE" id="PS00196">
    <property type="entry name" value="COPPER_BLUE"/>
    <property type="match status" value="1"/>
</dbReference>
<feature type="chain" id="PRO_5046183231" description="Blue (type 1) copper domain-containing protein" evidence="5">
    <location>
        <begin position="21"/>
        <end position="176"/>
    </location>
</feature>
<dbReference type="Gene3D" id="2.60.40.420">
    <property type="entry name" value="Cupredoxins - blue copper proteins"/>
    <property type="match status" value="1"/>
</dbReference>
<evidence type="ECO:0000256" key="2">
    <source>
        <dbReference type="ARBA" id="ARBA00022723"/>
    </source>
</evidence>
<name>A0ABQ6LQL5_9RHOB</name>
<dbReference type="PANTHER" id="PTHR36507:SF1">
    <property type="entry name" value="BLL1555 PROTEIN"/>
    <property type="match status" value="1"/>
</dbReference>
<evidence type="ECO:0000256" key="4">
    <source>
        <dbReference type="ARBA" id="ARBA00023008"/>
    </source>
</evidence>
<keyword evidence="8" id="KW-1185">Reference proteome</keyword>
<dbReference type="EMBL" id="BSYI01000046">
    <property type="protein sequence ID" value="GMG84920.1"/>
    <property type="molecule type" value="Genomic_DNA"/>
</dbReference>
<feature type="signal peptide" evidence="5">
    <location>
        <begin position="1"/>
        <end position="20"/>
    </location>
</feature>
<organism evidence="7 8">
    <name type="scientific">Paralimibaculum aggregatum</name>
    <dbReference type="NCBI Taxonomy" id="3036245"/>
    <lineage>
        <taxon>Bacteria</taxon>
        <taxon>Pseudomonadati</taxon>
        <taxon>Pseudomonadota</taxon>
        <taxon>Alphaproteobacteria</taxon>
        <taxon>Rhodobacterales</taxon>
        <taxon>Paracoccaceae</taxon>
        <taxon>Paralimibaculum</taxon>
    </lineage>
</organism>
<proteinExistence type="predicted"/>
<dbReference type="RefSeq" id="WP_285674095.1">
    <property type="nucleotide sequence ID" value="NZ_BSYI01000046.1"/>
</dbReference>